<dbReference type="AlphaFoldDB" id="A0A8C0H319"/>
<name>A0A8C0H319_CHEAB</name>
<dbReference type="Pfam" id="PF02023">
    <property type="entry name" value="SCAN"/>
    <property type="match status" value="1"/>
</dbReference>
<dbReference type="Gene3D" id="1.10.4020.10">
    <property type="entry name" value="DNA breaking-rejoining enzymes"/>
    <property type="match status" value="1"/>
</dbReference>
<sequence length="110" mass="12149">EDISLKLQMQSAYRNLDLQEALDYSKVKAAIGDQMGINHETYPVTHVQIAETVALEQLQTLPTGATEWVQQHCPKTLAEVTSIMEDYLAAEGEGKTGLGRWSTCPEVGAW</sequence>
<feature type="domain" description="SCAN box" evidence="1">
    <location>
        <begin position="45"/>
        <end position="92"/>
    </location>
</feature>
<dbReference type="SUPFAM" id="SSF47353">
    <property type="entry name" value="Retrovirus capsid dimerization domain-like"/>
    <property type="match status" value="1"/>
</dbReference>
<protein>
    <recommendedName>
        <fullName evidence="1">SCAN box domain-containing protein</fullName>
    </recommendedName>
</protein>
<reference evidence="2" key="1">
    <citation type="submission" date="2025-08" db="UniProtKB">
        <authorList>
            <consortium name="Ensembl"/>
        </authorList>
    </citation>
    <scope>IDENTIFICATION</scope>
</reference>
<proteinExistence type="predicted"/>
<evidence type="ECO:0000259" key="1">
    <source>
        <dbReference type="Pfam" id="PF02023"/>
    </source>
</evidence>
<dbReference type="GeneTree" id="ENSGT00990000204742"/>
<keyword evidence="3" id="KW-1185">Reference proteome</keyword>
<evidence type="ECO:0000313" key="2">
    <source>
        <dbReference type="Ensembl" id="ENSCABP00000017663.1"/>
    </source>
</evidence>
<organism evidence="2 3">
    <name type="scientific">Chelonoidis abingdonii</name>
    <name type="common">Abingdon island giant tortoise</name>
    <name type="synonym">Testudo abingdonii</name>
    <dbReference type="NCBI Taxonomy" id="106734"/>
    <lineage>
        <taxon>Eukaryota</taxon>
        <taxon>Metazoa</taxon>
        <taxon>Chordata</taxon>
        <taxon>Craniata</taxon>
        <taxon>Vertebrata</taxon>
        <taxon>Euteleostomi</taxon>
        <taxon>Archelosauria</taxon>
        <taxon>Testudinata</taxon>
        <taxon>Testudines</taxon>
        <taxon>Cryptodira</taxon>
        <taxon>Durocryptodira</taxon>
        <taxon>Testudinoidea</taxon>
        <taxon>Testudinidae</taxon>
        <taxon>Chelonoidis</taxon>
    </lineage>
</organism>
<dbReference type="InterPro" id="IPR038269">
    <property type="entry name" value="SCAN_sf"/>
</dbReference>
<dbReference type="InterPro" id="IPR003309">
    <property type="entry name" value="SCAN_dom"/>
</dbReference>
<dbReference type="Proteomes" id="UP000694404">
    <property type="component" value="Unplaced"/>
</dbReference>
<evidence type="ECO:0000313" key="3">
    <source>
        <dbReference type="Proteomes" id="UP000694404"/>
    </source>
</evidence>
<reference evidence="2" key="2">
    <citation type="submission" date="2025-09" db="UniProtKB">
        <authorList>
            <consortium name="Ensembl"/>
        </authorList>
    </citation>
    <scope>IDENTIFICATION</scope>
</reference>
<dbReference type="Ensembl" id="ENSCABT00000019371.1">
    <property type="protein sequence ID" value="ENSCABP00000017663.1"/>
    <property type="gene ID" value="ENSCABG00000013127.1"/>
</dbReference>
<accession>A0A8C0H319</accession>